<dbReference type="SUPFAM" id="SSF47473">
    <property type="entry name" value="EF-hand"/>
    <property type="match status" value="2"/>
</dbReference>
<evidence type="ECO:0000313" key="2">
    <source>
        <dbReference type="EMBL" id="CEF97401.1"/>
    </source>
</evidence>
<keyword evidence="3" id="KW-1185">Reference proteome</keyword>
<dbReference type="AlphaFoldDB" id="A0A090LZQ9"/>
<comment type="caution">
    <text evidence="2">The sequence shown here is derived from an EMBL/GenBank/DDBJ whole genome shotgun (WGS) entry which is preliminary data.</text>
</comment>
<reference evidence="2 3" key="2">
    <citation type="journal article" date="2014" name="BMC Genomics">
        <title>An improved genome of the model marine alga Ostreococcus tauri unfolds by assessing Illumina de novo assemblies.</title>
        <authorList>
            <person name="Blanc-Mathieu R."/>
            <person name="Verhelst B."/>
            <person name="Derelle E."/>
            <person name="Rombauts S."/>
            <person name="Bouget F.Y."/>
            <person name="Carre I."/>
            <person name="Chateau A."/>
            <person name="Eyre-Walker A."/>
            <person name="Grimsley N."/>
            <person name="Moreau H."/>
            <person name="Piegu B."/>
            <person name="Rivals E."/>
            <person name="Schackwitz W."/>
            <person name="Van de Peer Y."/>
            <person name="Piganeau G."/>
        </authorList>
    </citation>
    <scope>NUCLEOTIDE SEQUENCE [LARGE SCALE GENOMIC DNA]</scope>
    <source>
        <strain evidence="3">OTTH 0595 / CCAP 157/2 / RCC745</strain>
    </source>
</reference>
<proteinExistence type="inferred from homology"/>
<name>A0A090LZQ9_OSTTA</name>
<sequence length="384" mass="41672">MVRDAALEVDAMAVKTTDAASSATAWNGREVRDEDTEDAPSVRARARAYEARVRATGTDGADGAVERARSLRAGDLEAGMRAAFVQFASFGRGRATISDERGTMDSSRFAKMCRECVFRDDPESEEKMRAVDVAFARRARRLRRVDYETFRQLVTEDLAEIVGDGASAMTVAKKLLGATPSVGAAVSPGKCRFHDDKTAYTGVYAERHGIERSASRRASETSPRAAQIDVEKLPTDPRGLYASYEAFLQFSPPLASGLTCNRWLKLCEDCGLLTSGGGNFDSTSAGIIFNALAGSSKTLSDFKAFKLALALSAERAERAYEDFARAVAEGEPIVRTNVSDVSPRRFHDDMSTFTATHREVHQNKTLSPRALSIRKRAAVAADAA</sequence>
<gene>
    <name evidence="2" type="ORF">OT_ostta04g00150</name>
</gene>
<dbReference type="KEGG" id="ota:OT_ostta04g00150"/>
<evidence type="ECO:0000313" key="3">
    <source>
        <dbReference type="Proteomes" id="UP000009170"/>
    </source>
</evidence>
<reference evidence="3" key="1">
    <citation type="journal article" date="2006" name="Proc. Natl. Acad. Sci. U.S.A.">
        <title>Genome analysis of the smallest free-living eukaryote Ostreococcus tauri unveils many unique features.</title>
        <authorList>
            <person name="Derelle E."/>
            <person name="Ferraz C."/>
            <person name="Rombauts S."/>
            <person name="Rouze P."/>
            <person name="Worden A.Z."/>
            <person name="Robbens S."/>
            <person name="Partensky F."/>
            <person name="Degroeve S."/>
            <person name="Echeynie S."/>
            <person name="Cooke R."/>
            <person name="Saeys Y."/>
            <person name="Wuyts J."/>
            <person name="Jabbari K."/>
            <person name="Bowler C."/>
            <person name="Panaud O."/>
            <person name="Piegu B."/>
            <person name="Ball S.G."/>
            <person name="Ral J.-P."/>
            <person name="Bouget F.-Y."/>
            <person name="Piganeau G."/>
            <person name="De Baets B."/>
            <person name="Picard A."/>
            <person name="Delseny M."/>
            <person name="Demaille J."/>
            <person name="Van de Peer Y."/>
            <person name="Moreau H."/>
        </authorList>
    </citation>
    <scope>NUCLEOTIDE SEQUENCE [LARGE SCALE GENOMIC DNA]</scope>
    <source>
        <strain evidence="3">OTTH 0595 / CCAP 157/2 / RCC745</strain>
    </source>
</reference>
<dbReference type="GO" id="GO:0001578">
    <property type="term" value="P:microtubule bundle formation"/>
    <property type="evidence" value="ECO:0007669"/>
    <property type="project" value="TreeGrafter"/>
</dbReference>
<evidence type="ECO:0000256" key="1">
    <source>
        <dbReference type="ARBA" id="ARBA00010994"/>
    </source>
</evidence>
<dbReference type="EMBL" id="CAID01000004">
    <property type="protein sequence ID" value="CEF97401.1"/>
    <property type="molecule type" value="Genomic_DNA"/>
</dbReference>
<dbReference type="GO" id="GO:0005874">
    <property type="term" value="C:microtubule"/>
    <property type="evidence" value="ECO:0007669"/>
    <property type="project" value="TreeGrafter"/>
</dbReference>
<organism evidence="2 3">
    <name type="scientific">Ostreococcus tauri</name>
    <name type="common">Marine green alga</name>
    <dbReference type="NCBI Taxonomy" id="70448"/>
    <lineage>
        <taxon>Eukaryota</taxon>
        <taxon>Viridiplantae</taxon>
        <taxon>Chlorophyta</taxon>
        <taxon>Mamiellophyceae</taxon>
        <taxon>Mamiellales</taxon>
        <taxon>Bathycoccaceae</taxon>
        <taxon>Ostreococcus</taxon>
    </lineage>
</organism>
<protein>
    <submittedName>
        <fullName evidence="2">P25-alpha</fullName>
    </submittedName>
</protein>
<comment type="similarity">
    <text evidence="1">Belongs to the TPPP family.</text>
</comment>
<dbReference type="InterPro" id="IPR008907">
    <property type="entry name" value="TPP/p25"/>
</dbReference>
<dbReference type="RefSeq" id="XP_022838672.1">
    <property type="nucleotide sequence ID" value="XM_022984395.1"/>
</dbReference>
<dbReference type="PANTHER" id="PTHR12932">
    <property type="entry name" value="P25 ALPHA-RELATED"/>
    <property type="match status" value="1"/>
</dbReference>
<dbReference type="PANTHER" id="PTHR12932:SF9">
    <property type="entry name" value="TUBULIN POLYMERIZATION-PROMOTING PROTEIN HOMOLOG"/>
    <property type="match status" value="1"/>
</dbReference>
<dbReference type="GeneID" id="9834118"/>
<dbReference type="InParanoid" id="A0A090LZQ9"/>
<dbReference type="GO" id="GO:0032273">
    <property type="term" value="P:positive regulation of protein polymerization"/>
    <property type="evidence" value="ECO:0007669"/>
    <property type="project" value="TreeGrafter"/>
</dbReference>
<dbReference type="OrthoDB" id="548799at2759"/>
<accession>A0A090LZQ9</accession>
<dbReference type="GO" id="GO:0046785">
    <property type="term" value="P:microtubule polymerization"/>
    <property type="evidence" value="ECO:0007669"/>
    <property type="project" value="InterPro"/>
</dbReference>
<dbReference type="GO" id="GO:0015631">
    <property type="term" value="F:tubulin binding"/>
    <property type="evidence" value="ECO:0007669"/>
    <property type="project" value="InterPro"/>
</dbReference>
<dbReference type="InterPro" id="IPR011992">
    <property type="entry name" value="EF-hand-dom_pair"/>
</dbReference>
<dbReference type="Proteomes" id="UP000009170">
    <property type="component" value="Unassembled WGS sequence"/>
</dbReference>
<dbReference type="Pfam" id="PF05517">
    <property type="entry name" value="p25-alpha"/>
    <property type="match status" value="2"/>
</dbReference>
<dbReference type="Gene3D" id="1.10.238.10">
    <property type="entry name" value="EF-hand"/>
    <property type="match status" value="2"/>
</dbReference>